<dbReference type="Proteomes" id="UP001233999">
    <property type="component" value="Unassembled WGS sequence"/>
</dbReference>
<feature type="non-terminal residue" evidence="1">
    <location>
        <position position="1"/>
    </location>
</feature>
<sequence length="69" mass="7567">KTGRLDRSYNAPPFVSILRLPSTFLLGMGLSAPLPTLGDTLPFVLSRIRCNANVPPTMIRSYDGCFKVI</sequence>
<reference evidence="1" key="2">
    <citation type="submission" date="2023-05" db="EMBL/GenBank/DDBJ databases">
        <authorList>
            <person name="Fouks B."/>
        </authorList>
    </citation>
    <scope>NUCLEOTIDE SEQUENCE</scope>
    <source>
        <strain evidence="1">Stay&amp;Tobe</strain>
        <tissue evidence="1">Testes</tissue>
    </source>
</reference>
<protein>
    <submittedName>
        <fullName evidence="1">Uncharacterized protein</fullName>
    </submittedName>
</protein>
<reference evidence="1" key="1">
    <citation type="journal article" date="2023" name="IScience">
        <title>Live-bearing cockroach genome reveals convergent evolutionary mechanisms linked to viviparity in insects and beyond.</title>
        <authorList>
            <person name="Fouks B."/>
            <person name="Harrison M.C."/>
            <person name="Mikhailova A.A."/>
            <person name="Marchal E."/>
            <person name="English S."/>
            <person name="Carruthers M."/>
            <person name="Jennings E.C."/>
            <person name="Chiamaka E.L."/>
            <person name="Frigard R.A."/>
            <person name="Pippel M."/>
            <person name="Attardo G.M."/>
            <person name="Benoit J.B."/>
            <person name="Bornberg-Bauer E."/>
            <person name="Tobe S.S."/>
        </authorList>
    </citation>
    <scope>NUCLEOTIDE SEQUENCE</scope>
    <source>
        <strain evidence="1">Stay&amp;Tobe</strain>
    </source>
</reference>
<dbReference type="AlphaFoldDB" id="A0AAD7ZJ87"/>
<evidence type="ECO:0000313" key="2">
    <source>
        <dbReference type="Proteomes" id="UP001233999"/>
    </source>
</evidence>
<dbReference type="EMBL" id="JASPKZ010008096">
    <property type="protein sequence ID" value="KAJ9580913.1"/>
    <property type="molecule type" value="Genomic_DNA"/>
</dbReference>
<organism evidence="1 2">
    <name type="scientific">Diploptera punctata</name>
    <name type="common">Pacific beetle cockroach</name>
    <dbReference type="NCBI Taxonomy" id="6984"/>
    <lineage>
        <taxon>Eukaryota</taxon>
        <taxon>Metazoa</taxon>
        <taxon>Ecdysozoa</taxon>
        <taxon>Arthropoda</taxon>
        <taxon>Hexapoda</taxon>
        <taxon>Insecta</taxon>
        <taxon>Pterygota</taxon>
        <taxon>Neoptera</taxon>
        <taxon>Polyneoptera</taxon>
        <taxon>Dictyoptera</taxon>
        <taxon>Blattodea</taxon>
        <taxon>Blaberoidea</taxon>
        <taxon>Blaberidae</taxon>
        <taxon>Diplopterinae</taxon>
        <taxon>Diploptera</taxon>
    </lineage>
</organism>
<evidence type="ECO:0000313" key="1">
    <source>
        <dbReference type="EMBL" id="KAJ9580913.1"/>
    </source>
</evidence>
<gene>
    <name evidence="1" type="ORF">L9F63_023908</name>
</gene>
<proteinExistence type="predicted"/>
<comment type="caution">
    <text evidence="1">The sequence shown here is derived from an EMBL/GenBank/DDBJ whole genome shotgun (WGS) entry which is preliminary data.</text>
</comment>
<name>A0AAD7ZJ87_DIPPU</name>
<keyword evidence="2" id="KW-1185">Reference proteome</keyword>
<accession>A0AAD7ZJ87</accession>
<feature type="non-terminal residue" evidence="1">
    <location>
        <position position="69"/>
    </location>
</feature>